<organism evidence="2 3">
    <name type="scientific">Puccinia graminis f. sp. tritici (strain CRL 75-36-700-3 / race SCCL)</name>
    <name type="common">Black stem rust fungus</name>
    <dbReference type="NCBI Taxonomy" id="418459"/>
    <lineage>
        <taxon>Eukaryota</taxon>
        <taxon>Fungi</taxon>
        <taxon>Dikarya</taxon>
        <taxon>Basidiomycota</taxon>
        <taxon>Pucciniomycotina</taxon>
        <taxon>Pucciniomycetes</taxon>
        <taxon>Pucciniales</taxon>
        <taxon>Pucciniaceae</taxon>
        <taxon>Puccinia</taxon>
    </lineage>
</organism>
<dbReference type="OrthoDB" id="2501668at2759"/>
<dbReference type="AlphaFoldDB" id="E3KK81"/>
<feature type="domain" description="DUF6589" evidence="1">
    <location>
        <begin position="355"/>
        <end position="738"/>
    </location>
</feature>
<dbReference type="InterPro" id="IPR046496">
    <property type="entry name" value="DUF6589"/>
</dbReference>
<reference evidence="3" key="2">
    <citation type="journal article" date="2011" name="Proc. Natl. Acad. Sci. U.S.A.">
        <title>Obligate biotrophy features unraveled by the genomic analysis of rust fungi.</title>
        <authorList>
            <person name="Duplessis S."/>
            <person name="Cuomo C.A."/>
            <person name="Lin Y.-C."/>
            <person name="Aerts A."/>
            <person name="Tisserant E."/>
            <person name="Veneault-Fourrey C."/>
            <person name="Joly D.L."/>
            <person name="Hacquard S."/>
            <person name="Amselem J."/>
            <person name="Cantarel B.L."/>
            <person name="Chiu R."/>
            <person name="Coutinho P.M."/>
            <person name="Feau N."/>
            <person name="Field M."/>
            <person name="Frey P."/>
            <person name="Gelhaye E."/>
            <person name="Goldberg J."/>
            <person name="Grabherr M.G."/>
            <person name="Kodira C.D."/>
            <person name="Kohler A."/>
            <person name="Kuees U."/>
            <person name="Lindquist E.A."/>
            <person name="Lucas S.M."/>
            <person name="Mago R."/>
            <person name="Mauceli E."/>
            <person name="Morin E."/>
            <person name="Murat C."/>
            <person name="Pangilinan J.L."/>
            <person name="Park R."/>
            <person name="Pearson M."/>
            <person name="Quesneville H."/>
            <person name="Rouhier N."/>
            <person name="Sakthikumar S."/>
            <person name="Salamov A.A."/>
            <person name="Schmutz J."/>
            <person name="Selles B."/>
            <person name="Shapiro H."/>
            <person name="Tanguay P."/>
            <person name="Tuskan G.A."/>
            <person name="Henrissat B."/>
            <person name="Van de Peer Y."/>
            <person name="Rouze P."/>
            <person name="Ellis J.G."/>
            <person name="Dodds P.N."/>
            <person name="Schein J.E."/>
            <person name="Zhong S."/>
            <person name="Hamelin R.C."/>
            <person name="Grigoriev I.V."/>
            <person name="Szabo L.J."/>
            <person name="Martin F."/>
        </authorList>
    </citation>
    <scope>NUCLEOTIDE SEQUENCE [LARGE SCALE GENOMIC DNA]</scope>
    <source>
        <strain evidence="3">CRL 75-36-700-3 / race SCCL</strain>
    </source>
</reference>
<dbReference type="InParanoid" id="E3KK81"/>
<evidence type="ECO:0000313" key="3">
    <source>
        <dbReference type="Proteomes" id="UP000008783"/>
    </source>
</evidence>
<dbReference type="RefSeq" id="XP_003329125.2">
    <property type="nucleotide sequence ID" value="XM_003329077.2"/>
</dbReference>
<name>E3KK81_PUCGT</name>
<sequence length="752" mass="84912">MSGPPNSPQIPEHTRLLNICKVIQSNGLTPKKFLLRFLQNNHAALADRRRLWPATGQDSTMELLKEIVQHLKKNPEGRKKWAGYVQDEASRIAVEISASQSPPRGYYPEGSFQSSTRISAEFCSEAARKQDNDRIMASMPFLYQLISRVMLRSVSDNTSVNATEVDDLGPDPDIDDPMEAEGLRMEEITYHRPPNPLARKEQRVSAVAKLICSMIAFSRNRRCNGPQLRNSIEFLACGITERVNQWLMYHGLASSRQTAMSALKTLSSCAQLNLKNVFSRPSSAVVSPIICIDNLDIEQHVHTNSIGHQSHTFHGTWGYIQFPSPELLKTLDTSELTLDCFKEAMKKVPSFQIEPSMFLSTPESEISYKSIWKSQIARVLNQYVAQPDKRAQAISLEPPAVEKISSKAPDIQMLKLMDAPENSSEGMGRVLDATAQQTGLDLDQFFGRLQLMDGDLATCRNFNSLRSLRVPSAYAHHSLHNISFQLGASHTLWNIASSIFKAHFGDVKNSMDTGAWRCLESLGIPHAKAFPKKDFSLMIKHMEQVHEATILYCIKTVMGTQDRPMTEHDLSKGLPKMPTAKWNAIIEEVYLLYCTGEARHKASKRASPKLHNILIRLEEFSTVVEANRAMKAGDIGRLLNIWKKWSVMSQSLKGLRNYSAYLPRMVLLLTEILPPSLAKHFRHSLLFSPSGRENHFVAKDFYLEIQNYWLKFFFNQTGSGTQIDRLKNLFSLNIQLVRFSPTSSISQFLANI</sequence>
<proteinExistence type="predicted"/>
<gene>
    <name evidence="2" type="ORF">PGTG_10865</name>
</gene>
<reference key="1">
    <citation type="submission" date="2007-01" db="EMBL/GenBank/DDBJ databases">
        <title>The Genome Sequence of Puccinia graminis f. sp. tritici Strain CRL 75-36-700-3.</title>
        <authorList>
            <consortium name="The Broad Institute Genome Sequencing Platform"/>
            <person name="Birren B."/>
            <person name="Lander E."/>
            <person name="Galagan J."/>
            <person name="Nusbaum C."/>
            <person name="Devon K."/>
            <person name="Cuomo C."/>
            <person name="Jaffe D."/>
            <person name="Butler J."/>
            <person name="Alvarez P."/>
            <person name="Gnerre S."/>
            <person name="Grabherr M."/>
            <person name="Mauceli E."/>
            <person name="Brockman W."/>
            <person name="Young S."/>
            <person name="LaButti K."/>
            <person name="Sykes S."/>
            <person name="DeCaprio D."/>
            <person name="Crawford M."/>
            <person name="Koehrsen M."/>
            <person name="Engels R."/>
            <person name="Montgomery P."/>
            <person name="Pearson M."/>
            <person name="Howarth C."/>
            <person name="Larson L."/>
            <person name="White J."/>
            <person name="Zeng Q."/>
            <person name="Kodira C."/>
            <person name="Yandava C."/>
            <person name="Alvarado L."/>
            <person name="O'Leary S."/>
            <person name="Szabo L."/>
            <person name="Dean R."/>
            <person name="Schein J."/>
        </authorList>
    </citation>
    <scope>NUCLEOTIDE SEQUENCE</scope>
    <source>
        <strain>CRL 75-36-700-3</strain>
    </source>
</reference>
<dbReference type="GeneID" id="10526673"/>
<evidence type="ECO:0000259" key="1">
    <source>
        <dbReference type="Pfam" id="PF20231"/>
    </source>
</evidence>
<accession>E3KK81</accession>
<evidence type="ECO:0000313" key="2">
    <source>
        <dbReference type="EMBL" id="EFP84706.2"/>
    </source>
</evidence>
<dbReference type="KEGG" id="pgr:PGTG_10865"/>
<dbReference type="Pfam" id="PF20231">
    <property type="entry name" value="DUF6589"/>
    <property type="match status" value="1"/>
</dbReference>
<keyword evidence="3" id="KW-1185">Reference proteome</keyword>
<dbReference type="HOGENOM" id="CLU_009176_0_0_1"/>
<dbReference type="VEuPathDB" id="FungiDB:PGTG_10865"/>
<dbReference type="EMBL" id="DS178291">
    <property type="protein sequence ID" value="EFP84706.2"/>
    <property type="molecule type" value="Genomic_DNA"/>
</dbReference>
<dbReference type="Proteomes" id="UP000008783">
    <property type="component" value="Unassembled WGS sequence"/>
</dbReference>
<protein>
    <recommendedName>
        <fullName evidence="1">DUF6589 domain-containing protein</fullName>
    </recommendedName>
</protein>